<sequence>MATSEGKSLLFMLPCILPDARVTILVLLLVFLRGDLLRRVRELGIDHLVWSPGEQRDVPLVFITVEAACTEQFRTYAHKLAATQDLSRIVFDEAHLTITASDYRQAIVDLALIRNVPEQKEELLRMWLASSDQPYIVATAGLALAPSLAPSPEPALQYTGSAAIQEKRRRADLELSRYQEDLLAVQGTCLLCKAFGDAWDHAFPTCWRRFEFFEARNRVKDQKQGGGPWITPYHACY</sequence>
<dbReference type="Gene3D" id="3.40.50.300">
    <property type="entry name" value="P-loop containing nucleotide triphosphate hydrolases"/>
    <property type="match status" value="1"/>
</dbReference>
<keyword evidence="1" id="KW-0812">Transmembrane</keyword>
<dbReference type="RefSeq" id="XP_018072198.1">
    <property type="nucleotide sequence ID" value="XM_018213016.1"/>
</dbReference>
<dbReference type="EMBL" id="KQ947413">
    <property type="protein sequence ID" value="KUJ17843.1"/>
    <property type="molecule type" value="Genomic_DNA"/>
</dbReference>
<proteinExistence type="predicted"/>
<dbReference type="SUPFAM" id="SSF52540">
    <property type="entry name" value="P-loop containing nucleoside triphosphate hydrolases"/>
    <property type="match status" value="1"/>
</dbReference>
<keyword evidence="1" id="KW-1133">Transmembrane helix</keyword>
<dbReference type="Proteomes" id="UP000070700">
    <property type="component" value="Unassembled WGS sequence"/>
</dbReference>
<dbReference type="GeneID" id="28822742"/>
<gene>
    <name evidence="2" type="ORF">LY89DRAFT_668065</name>
</gene>
<dbReference type="InterPro" id="IPR027417">
    <property type="entry name" value="P-loop_NTPase"/>
</dbReference>
<dbReference type="InParanoid" id="A0A194XCE2"/>
<accession>A0A194XCE2</accession>
<evidence type="ECO:0008006" key="4">
    <source>
        <dbReference type="Google" id="ProtNLM"/>
    </source>
</evidence>
<evidence type="ECO:0000313" key="3">
    <source>
        <dbReference type="Proteomes" id="UP000070700"/>
    </source>
</evidence>
<protein>
    <recommendedName>
        <fullName evidence="4">Helicase ATP-binding domain-containing protein</fullName>
    </recommendedName>
</protein>
<dbReference type="STRING" id="149040.A0A194XCE2"/>
<dbReference type="KEGG" id="psco:LY89DRAFT_668065"/>
<keyword evidence="3" id="KW-1185">Reference proteome</keyword>
<evidence type="ECO:0000256" key="1">
    <source>
        <dbReference type="SAM" id="Phobius"/>
    </source>
</evidence>
<dbReference type="AlphaFoldDB" id="A0A194XCE2"/>
<reference evidence="2 3" key="1">
    <citation type="submission" date="2015-10" db="EMBL/GenBank/DDBJ databases">
        <title>Full genome of DAOMC 229536 Phialocephala scopiformis, a fungal endophyte of spruce producing the potent anti-insectan compound rugulosin.</title>
        <authorList>
            <consortium name="DOE Joint Genome Institute"/>
            <person name="Walker A.K."/>
            <person name="Frasz S.L."/>
            <person name="Seifert K.A."/>
            <person name="Miller J.D."/>
            <person name="Mondo S.J."/>
            <person name="Labutti K."/>
            <person name="Lipzen A."/>
            <person name="Dockter R."/>
            <person name="Kennedy M."/>
            <person name="Grigoriev I.V."/>
            <person name="Spatafora J.W."/>
        </authorList>
    </citation>
    <scope>NUCLEOTIDE SEQUENCE [LARGE SCALE GENOMIC DNA]</scope>
    <source>
        <strain evidence="2 3">CBS 120377</strain>
    </source>
</reference>
<organism evidence="2 3">
    <name type="scientific">Mollisia scopiformis</name>
    <name type="common">Conifer needle endophyte fungus</name>
    <name type="synonym">Phialocephala scopiformis</name>
    <dbReference type="NCBI Taxonomy" id="149040"/>
    <lineage>
        <taxon>Eukaryota</taxon>
        <taxon>Fungi</taxon>
        <taxon>Dikarya</taxon>
        <taxon>Ascomycota</taxon>
        <taxon>Pezizomycotina</taxon>
        <taxon>Leotiomycetes</taxon>
        <taxon>Helotiales</taxon>
        <taxon>Mollisiaceae</taxon>
        <taxon>Mollisia</taxon>
    </lineage>
</organism>
<dbReference type="OrthoDB" id="3202072at2759"/>
<evidence type="ECO:0000313" key="2">
    <source>
        <dbReference type="EMBL" id="KUJ17843.1"/>
    </source>
</evidence>
<keyword evidence="1" id="KW-0472">Membrane</keyword>
<feature type="transmembrane region" description="Helical" evidence="1">
    <location>
        <begin position="6"/>
        <end position="32"/>
    </location>
</feature>
<name>A0A194XCE2_MOLSC</name>